<dbReference type="InterPro" id="IPR029044">
    <property type="entry name" value="Nucleotide-diphossugar_trans"/>
</dbReference>
<comment type="caution">
    <text evidence="1">The sequence shown here is derived from an EMBL/GenBank/DDBJ whole genome shotgun (WGS) entry which is preliminary data.</text>
</comment>
<organism evidence="1 2">
    <name type="scientific">Paenibacillus tritici</name>
    <dbReference type="NCBI Taxonomy" id="1873425"/>
    <lineage>
        <taxon>Bacteria</taxon>
        <taxon>Bacillati</taxon>
        <taxon>Bacillota</taxon>
        <taxon>Bacilli</taxon>
        <taxon>Bacillales</taxon>
        <taxon>Paenibacillaceae</taxon>
        <taxon>Paenibacillus</taxon>
    </lineage>
</organism>
<dbReference type="PANTHER" id="PTHR42866:SF1">
    <property type="entry name" value="SPORE COAT POLYSACCHARIDE BIOSYNTHESIS PROTEIN SPSF"/>
    <property type="match status" value="1"/>
</dbReference>
<name>A0ABX2DIN9_9BACL</name>
<sequence length="281" mass="31702">MAKVKVIAEIANAPINSEQVKEPKVCIAVICRLKSTRLRRKALRPIHGIASIERCLMNCLAVPGGYEVVLATSDLPDDQPLTQFTLDNRVKIVTGDPDNVAERLLKAAEATRADIVVRVTGDNPAVSPEMMGYMIDQHIKTGADFTYAKESTMGTVGDVYTVEALRRLLQYSASLSHAEYLSFYFFNNPDLFNLNAVELPAEWVHPEWRLTMDEIQDLELFETLYKAMDIGPRPLTFEELQAFLLKHPEVAELNRGIKVKWRDDTALVRELNEATTLKKRL</sequence>
<dbReference type="InterPro" id="IPR003329">
    <property type="entry name" value="Cytidylyl_trans"/>
</dbReference>
<reference evidence="1 2" key="1">
    <citation type="submission" date="2020-05" db="EMBL/GenBank/DDBJ databases">
        <title>Paenibacillus glebae, sp. nov., Paenibacillus humi sp. nov., Paenibacillus pedi sp. nov., Paenibacillus terrestris sp. nov. and Paenibacillus terricola sp. nov., isolated from a forest top soil sample.</title>
        <authorList>
            <person name="Qi S."/>
            <person name="Carlier A."/>
            <person name="Cnockaert M."/>
            <person name="Vandamme P."/>
        </authorList>
    </citation>
    <scope>NUCLEOTIDE SEQUENCE [LARGE SCALE GENOMIC DNA]</scope>
    <source>
        <strain evidence="1 2">LMG 29502</strain>
    </source>
</reference>
<dbReference type="GO" id="GO:0016740">
    <property type="term" value="F:transferase activity"/>
    <property type="evidence" value="ECO:0007669"/>
    <property type="project" value="UniProtKB-KW"/>
</dbReference>
<protein>
    <submittedName>
        <fullName evidence="1">NTP transferase domain-containing protein</fullName>
    </submittedName>
</protein>
<keyword evidence="2" id="KW-1185">Reference proteome</keyword>
<dbReference type="SUPFAM" id="SSF53448">
    <property type="entry name" value="Nucleotide-diphospho-sugar transferases"/>
    <property type="match status" value="1"/>
</dbReference>
<gene>
    <name evidence="1" type="ORF">HQN87_03995</name>
</gene>
<evidence type="ECO:0000313" key="1">
    <source>
        <dbReference type="EMBL" id="NQX44484.1"/>
    </source>
</evidence>
<evidence type="ECO:0000313" key="2">
    <source>
        <dbReference type="Proteomes" id="UP000711047"/>
    </source>
</evidence>
<dbReference type="Proteomes" id="UP000711047">
    <property type="component" value="Unassembled WGS sequence"/>
</dbReference>
<dbReference type="PANTHER" id="PTHR42866">
    <property type="entry name" value="3-DEOXY-MANNO-OCTULOSONATE CYTIDYLYLTRANSFERASE"/>
    <property type="match status" value="1"/>
</dbReference>
<proteinExistence type="predicted"/>
<keyword evidence="1" id="KW-0808">Transferase</keyword>
<dbReference type="Pfam" id="PF02348">
    <property type="entry name" value="CTP_transf_3"/>
    <property type="match status" value="1"/>
</dbReference>
<accession>A0ABX2DIN9</accession>
<dbReference type="RefSeq" id="WP_173128155.1">
    <property type="nucleotide sequence ID" value="NZ_JABMKX010000002.1"/>
</dbReference>
<dbReference type="Gene3D" id="3.90.550.10">
    <property type="entry name" value="Spore Coat Polysaccharide Biosynthesis Protein SpsA, Chain A"/>
    <property type="match status" value="1"/>
</dbReference>
<dbReference type="EMBL" id="JABMKX010000002">
    <property type="protein sequence ID" value="NQX44484.1"/>
    <property type="molecule type" value="Genomic_DNA"/>
</dbReference>